<keyword evidence="1" id="KW-0539">Nucleus</keyword>
<dbReference type="AlphaFoldDB" id="A0A6P9BDV6"/>
<accession>A0A6P9BDV6</accession>
<protein>
    <submittedName>
        <fullName evidence="5">Uncharacterized protein LOC117663190</fullName>
    </submittedName>
</protein>
<feature type="compositionally biased region" description="Pro residues" evidence="2">
    <location>
        <begin position="631"/>
        <end position="640"/>
    </location>
</feature>
<name>A0A6P9BDV6_PANGU</name>
<keyword evidence="4" id="KW-1185">Reference proteome</keyword>
<evidence type="ECO:0000313" key="4">
    <source>
        <dbReference type="Proteomes" id="UP001652622"/>
    </source>
</evidence>
<proteinExistence type="predicted"/>
<feature type="compositionally biased region" description="Basic and acidic residues" evidence="2">
    <location>
        <begin position="289"/>
        <end position="303"/>
    </location>
</feature>
<feature type="region of interest" description="Disordered" evidence="2">
    <location>
        <begin position="226"/>
        <end position="307"/>
    </location>
</feature>
<reference evidence="5" key="1">
    <citation type="submission" date="2025-08" db="UniProtKB">
        <authorList>
            <consortium name="RefSeq"/>
        </authorList>
    </citation>
    <scope>IDENTIFICATION</scope>
    <source>
        <tissue evidence="5">Blood</tissue>
    </source>
</reference>
<organism evidence="4 5">
    <name type="scientific">Pantherophis guttatus</name>
    <name type="common">Corn snake</name>
    <name type="synonym">Elaphe guttata</name>
    <dbReference type="NCBI Taxonomy" id="94885"/>
    <lineage>
        <taxon>Eukaryota</taxon>
        <taxon>Metazoa</taxon>
        <taxon>Chordata</taxon>
        <taxon>Craniata</taxon>
        <taxon>Vertebrata</taxon>
        <taxon>Euteleostomi</taxon>
        <taxon>Lepidosauria</taxon>
        <taxon>Squamata</taxon>
        <taxon>Bifurcata</taxon>
        <taxon>Unidentata</taxon>
        <taxon>Episquamata</taxon>
        <taxon>Toxicofera</taxon>
        <taxon>Serpentes</taxon>
        <taxon>Colubroidea</taxon>
        <taxon>Colubridae</taxon>
        <taxon>Colubrinae</taxon>
        <taxon>Pantherophis</taxon>
    </lineage>
</organism>
<feature type="compositionally biased region" description="Polar residues" evidence="2">
    <location>
        <begin position="273"/>
        <end position="288"/>
    </location>
</feature>
<gene>
    <name evidence="5" type="primary">LOC117663190</name>
</gene>
<feature type="region of interest" description="Disordered" evidence="2">
    <location>
        <begin position="610"/>
        <end position="720"/>
    </location>
</feature>
<dbReference type="CDD" id="cd07936">
    <property type="entry name" value="SCAN"/>
    <property type="match status" value="1"/>
</dbReference>
<evidence type="ECO:0000313" key="5">
    <source>
        <dbReference type="RefSeq" id="XP_034269033.2"/>
    </source>
</evidence>
<dbReference type="PANTHER" id="PTHR45935:SF15">
    <property type="entry name" value="SCAN BOX DOMAIN-CONTAINING PROTEIN"/>
    <property type="match status" value="1"/>
</dbReference>
<dbReference type="InterPro" id="IPR038269">
    <property type="entry name" value="SCAN_sf"/>
</dbReference>
<sequence>MHFLGYTVKIFPDLKFLGSQKSPWAAATSHDDHDILPGNDAICFDPAVDALAASVVRRGARPKGSPRVQGPTAFPALRGRRGWVSLSCSPSPPFQKEPIGKIFSVPCSSHCTPRWPLGRASHPSCQGPRASPRSSRGETRASLAGDKMASGRGETAALHLQLQGAAEPSPRPAMKMEDTAVQEMGRGGVSRFLQIGSTREFLSGEASRHVKQEPDELLPPHQWAPPRQEFSPSGWRNSALPKPLTWDTSSFQAPYEAPANPSPWPSGGWGGQTLASLSRGTQTVYSSQEHQERRTYRGLKEEPPNEGTVGVEIRRQRFRRHRYQVAEGPREACRQLQELCHEWLQPERRTKEQILELLILEQFLTILPQEMQSWVRERGPETCSQAVAFSEEFLVQQRETQRKETQVMWSFEELMLNPTRPPSVQYPAMTQQVPYPTVALPMQYPPLAPQSQYPAIGQPAPHPIVAERMPADARQRMIGRKSVADDGATLRPYGPIQEFRRPLTNAERMRNRRMRNRKQRLETSMQLVESASRAPSMLLDAMRGLHCHDLKAFDRARQEERQHRKQERRQDRATAQLMVDAIKRSHSDLGEFLGRQTSAMAAIAEVFTGQKSPAQSTHTNYSSYSGHSNPPWGPPEPGAPVPSGHVPGMPSEPVTGPVIPCPVAPVALPGGSGDPVLEPSPTDGPSEAAAPDSPKPSTSDATSRGLDGRPSRGTKRKTWD</sequence>
<evidence type="ECO:0000256" key="2">
    <source>
        <dbReference type="SAM" id="MobiDB-lite"/>
    </source>
</evidence>
<dbReference type="PROSITE" id="PS50804">
    <property type="entry name" value="SCAN_BOX"/>
    <property type="match status" value="1"/>
</dbReference>
<dbReference type="PANTHER" id="PTHR45935">
    <property type="entry name" value="PROTEIN ZBED8-RELATED"/>
    <property type="match status" value="1"/>
</dbReference>
<feature type="domain" description="SCAN box" evidence="3">
    <location>
        <begin position="315"/>
        <end position="393"/>
    </location>
</feature>
<feature type="compositionally biased region" description="Polar residues" evidence="2">
    <location>
        <begin position="610"/>
        <end position="628"/>
    </location>
</feature>
<dbReference type="Gene3D" id="1.10.4020.10">
    <property type="entry name" value="DNA breaking-rejoining enzymes"/>
    <property type="match status" value="1"/>
</dbReference>
<dbReference type="Proteomes" id="UP001652622">
    <property type="component" value="Unplaced"/>
</dbReference>
<dbReference type="SMART" id="SM00431">
    <property type="entry name" value="SCAN"/>
    <property type="match status" value="1"/>
</dbReference>
<dbReference type="RefSeq" id="XP_034269033.2">
    <property type="nucleotide sequence ID" value="XM_034413142.2"/>
</dbReference>
<feature type="region of interest" description="Disordered" evidence="2">
    <location>
        <begin position="118"/>
        <end position="152"/>
    </location>
</feature>
<evidence type="ECO:0000259" key="3">
    <source>
        <dbReference type="PROSITE" id="PS50804"/>
    </source>
</evidence>
<dbReference type="InterPro" id="IPR003309">
    <property type="entry name" value="SCAN_dom"/>
</dbReference>
<evidence type="ECO:0000256" key="1">
    <source>
        <dbReference type="ARBA" id="ARBA00023242"/>
    </source>
</evidence>
<dbReference type="SUPFAM" id="SSF47353">
    <property type="entry name" value="Retrovirus capsid dimerization domain-like"/>
    <property type="match status" value="1"/>
</dbReference>
<dbReference type="KEGG" id="pgut:117663190"/>
<dbReference type="Pfam" id="PF02023">
    <property type="entry name" value="SCAN"/>
    <property type="match status" value="1"/>
</dbReference>
<dbReference type="GeneID" id="117663190"/>
<dbReference type="InterPro" id="IPR050916">
    <property type="entry name" value="SCAN-C2H2_zinc_finger"/>
</dbReference>